<sequence length="135" mass="15169">MGTRTIKSDNGSSTLVLSPLKPQTLVKVASKKAMILILLVTIGFISGSCVFLLVSGFFIFKYRVVEYKWLLETGNWKLEILVQLMSLLCVHSLTMSLRGQPMDSNVVWAGALLVKSIKGSYTMEKNLLLSRDWRR</sequence>
<reference evidence="2" key="1">
    <citation type="journal article" date="2023" name="G3 (Bethesda)">
        <title>Genome assembly and association tests identify interacting loci associated with vigor, precocity, and sex in interspecific pistachio rootstocks.</title>
        <authorList>
            <person name="Palmer W."/>
            <person name="Jacygrad E."/>
            <person name="Sagayaradj S."/>
            <person name="Cavanaugh K."/>
            <person name="Han R."/>
            <person name="Bertier L."/>
            <person name="Beede B."/>
            <person name="Kafkas S."/>
            <person name="Golino D."/>
            <person name="Preece J."/>
            <person name="Michelmore R."/>
        </authorList>
    </citation>
    <scope>NUCLEOTIDE SEQUENCE [LARGE SCALE GENOMIC DNA]</scope>
</reference>
<name>A0ACC1BHD1_9ROSI</name>
<dbReference type="Proteomes" id="UP001164250">
    <property type="component" value="Chromosome 5"/>
</dbReference>
<proteinExistence type="predicted"/>
<gene>
    <name evidence="1" type="ORF">Patl1_27787</name>
</gene>
<evidence type="ECO:0000313" key="2">
    <source>
        <dbReference type="Proteomes" id="UP001164250"/>
    </source>
</evidence>
<comment type="caution">
    <text evidence="1">The sequence shown here is derived from an EMBL/GenBank/DDBJ whole genome shotgun (WGS) entry which is preliminary data.</text>
</comment>
<organism evidence="1 2">
    <name type="scientific">Pistacia atlantica</name>
    <dbReference type="NCBI Taxonomy" id="434234"/>
    <lineage>
        <taxon>Eukaryota</taxon>
        <taxon>Viridiplantae</taxon>
        <taxon>Streptophyta</taxon>
        <taxon>Embryophyta</taxon>
        <taxon>Tracheophyta</taxon>
        <taxon>Spermatophyta</taxon>
        <taxon>Magnoliopsida</taxon>
        <taxon>eudicotyledons</taxon>
        <taxon>Gunneridae</taxon>
        <taxon>Pentapetalae</taxon>
        <taxon>rosids</taxon>
        <taxon>malvids</taxon>
        <taxon>Sapindales</taxon>
        <taxon>Anacardiaceae</taxon>
        <taxon>Pistacia</taxon>
    </lineage>
</organism>
<protein>
    <submittedName>
        <fullName evidence="1">Uncharacterized protein</fullName>
    </submittedName>
</protein>
<dbReference type="EMBL" id="CM047901">
    <property type="protein sequence ID" value="KAJ0098266.1"/>
    <property type="molecule type" value="Genomic_DNA"/>
</dbReference>
<evidence type="ECO:0000313" key="1">
    <source>
        <dbReference type="EMBL" id="KAJ0098266.1"/>
    </source>
</evidence>
<accession>A0ACC1BHD1</accession>
<keyword evidence="2" id="KW-1185">Reference proteome</keyword>